<dbReference type="AlphaFoldDB" id="A0A6I9W2I8"/>
<protein>
    <submittedName>
        <fullName evidence="3">Uncharacterized protein LOC105426424 isoform X2</fullName>
    </submittedName>
</protein>
<feature type="region of interest" description="Disordered" evidence="1">
    <location>
        <begin position="66"/>
        <end position="99"/>
    </location>
</feature>
<feature type="compositionally biased region" description="Polar residues" evidence="1">
    <location>
        <begin position="81"/>
        <end position="99"/>
    </location>
</feature>
<dbReference type="OrthoDB" id="7555478at2759"/>
<evidence type="ECO:0000313" key="3">
    <source>
        <dbReference type="RefSeq" id="XP_011635948.1"/>
    </source>
</evidence>
<proteinExistence type="predicted"/>
<dbReference type="Proteomes" id="UP000504615">
    <property type="component" value="Unplaced"/>
</dbReference>
<evidence type="ECO:0000256" key="1">
    <source>
        <dbReference type="SAM" id="MobiDB-lite"/>
    </source>
</evidence>
<name>A0A6I9W2I8_9HYME</name>
<reference evidence="3" key="1">
    <citation type="submission" date="2025-08" db="UniProtKB">
        <authorList>
            <consortium name="RefSeq"/>
        </authorList>
    </citation>
    <scope>IDENTIFICATION</scope>
</reference>
<keyword evidence="2" id="KW-1185">Reference proteome</keyword>
<organism evidence="2 3">
    <name type="scientific">Pogonomyrmex barbatus</name>
    <name type="common">red harvester ant</name>
    <dbReference type="NCBI Taxonomy" id="144034"/>
    <lineage>
        <taxon>Eukaryota</taxon>
        <taxon>Metazoa</taxon>
        <taxon>Ecdysozoa</taxon>
        <taxon>Arthropoda</taxon>
        <taxon>Hexapoda</taxon>
        <taxon>Insecta</taxon>
        <taxon>Pterygota</taxon>
        <taxon>Neoptera</taxon>
        <taxon>Endopterygota</taxon>
        <taxon>Hymenoptera</taxon>
        <taxon>Apocrita</taxon>
        <taxon>Aculeata</taxon>
        <taxon>Formicoidea</taxon>
        <taxon>Formicidae</taxon>
        <taxon>Myrmicinae</taxon>
        <taxon>Pogonomyrmex</taxon>
    </lineage>
</organism>
<sequence length="140" mass="16242">MRISNPNFVKKSGIEFPETINLANFMGYHERIHKEMYRNPLIIKDIIEVSQLLEATQGVRDATNNLIEETDSEAEHDSSEITENNETFQEISYSQQSNDTYKKRTTIEMKAVRKKRRSGSKDLISVYSVNAFKQNLSKCF</sequence>
<evidence type="ECO:0000313" key="2">
    <source>
        <dbReference type="Proteomes" id="UP000504615"/>
    </source>
</evidence>
<accession>A0A6I9W2I8</accession>
<dbReference type="RefSeq" id="XP_011635948.1">
    <property type="nucleotide sequence ID" value="XM_011637646.1"/>
</dbReference>
<gene>
    <name evidence="3" type="primary">LOC105426424</name>
</gene>
<dbReference type="GeneID" id="105426424"/>